<dbReference type="InterPro" id="IPR018537">
    <property type="entry name" value="Peptidoglycan-bd_3"/>
</dbReference>
<name>A0A6M8BEF8_9CYAN</name>
<accession>A0A6M8BEF8</accession>
<dbReference type="InterPro" id="IPR023346">
    <property type="entry name" value="Lysozyme-like_dom_sf"/>
</dbReference>
<dbReference type="Gene3D" id="1.10.101.10">
    <property type="entry name" value="PGBD-like superfamily/PGBD"/>
    <property type="match status" value="1"/>
</dbReference>
<feature type="domain" description="Peptidoglycan binding" evidence="3">
    <location>
        <begin position="292"/>
        <end position="356"/>
    </location>
</feature>
<evidence type="ECO:0000259" key="3">
    <source>
        <dbReference type="Pfam" id="PF09374"/>
    </source>
</evidence>
<feature type="compositionally biased region" description="Pro residues" evidence="1">
    <location>
        <begin position="136"/>
        <end position="156"/>
    </location>
</feature>
<dbReference type="RefSeq" id="WP_172353939.1">
    <property type="nucleotide sequence ID" value="NZ_CP053661.1"/>
</dbReference>
<evidence type="ECO:0000313" key="5">
    <source>
        <dbReference type="Proteomes" id="UP000505210"/>
    </source>
</evidence>
<dbReference type="InterPro" id="IPR008565">
    <property type="entry name" value="TtsA-like_GH18_dom"/>
</dbReference>
<dbReference type="EMBL" id="CP053661">
    <property type="protein sequence ID" value="QKD81543.1"/>
    <property type="molecule type" value="Genomic_DNA"/>
</dbReference>
<feature type="compositionally biased region" description="Pro residues" evidence="1">
    <location>
        <begin position="86"/>
        <end position="116"/>
    </location>
</feature>
<dbReference type="SUPFAM" id="SSF53955">
    <property type="entry name" value="Lysozyme-like"/>
    <property type="match status" value="1"/>
</dbReference>
<feature type="domain" description="TtsA-like Glycoside hydrolase family 108" evidence="2">
    <location>
        <begin position="204"/>
        <end position="288"/>
    </location>
</feature>
<sequence length="370" mass="39931">MDGLTLRAIAADTISYAIGSIRSNRALVQSVQASLNRIGHPVGTATGDWNPHTEAAYRAFAAQHQLPPDELSPRLASLLLSLPTVHTPPAPAPSPAPIAQPAPNPTPATSPAPAARPAPIAQSAPTSTPASRPTPIAQPAPNPTPAPIAQPAPSPIPASRLVPIAQPAPNPTPAPIAQPAPQPVLRPAPSPVLTEAQVFQEALRFTLRWEGGYVNHPADCGGETNFGITTATYRAYRQSRGLPVQSVRLITEDEVRDIYEQLYWQPAQCSMMQRPLAIAHFDTAVNFGVGGATMFLQEILGLRVDRVFGPVTQQATAQASHLDLAQRLCQARTDYRYRRVTRDPSQRVFLQGWLDRDNDLLRYIQPQKQP</sequence>
<feature type="compositionally biased region" description="Low complexity" evidence="1">
    <location>
        <begin position="117"/>
        <end position="135"/>
    </location>
</feature>
<dbReference type="SUPFAM" id="SSF47090">
    <property type="entry name" value="PGBD-like"/>
    <property type="match status" value="1"/>
</dbReference>
<proteinExistence type="predicted"/>
<dbReference type="AlphaFoldDB" id="A0A6M8BEF8"/>
<dbReference type="Pfam" id="PF05838">
    <property type="entry name" value="Glyco_hydro_108"/>
    <property type="match status" value="1"/>
</dbReference>
<dbReference type="InterPro" id="IPR036366">
    <property type="entry name" value="PGBDSf"/>
</dbReference>
<reference evidence="4 5" key="1">
    <citation type="submission" date="2020-05" db="EMBL/GenBank/DDBJ databases">
        <title>Complete genome sequence of of a novel Thermoleptolyngbya strain isolated from hot springs of Ganzi, Sichuan China.</title>
        <authorList>
            <person name="Tang J."/>
            <person name="Daroch M."/>
            <person name="Li L."/>
            <person name="Waleron K."/>
            <person name="Waleron M."/>
            <person name="Waleron M."/>
        </authorList>
    </citation>
    <scope>NUCLEOTIDE SEQUENCE [LARGE SCALE GENOMIC DNA]</scope>
    <source>
        <strain evidence="4 5">PKUAC-SCTA183</strain>
    </source>
</reference>
<dbReference type="Pfam" id="PF09374">
    <property type="entry name" value="PG_binding_3"/>
    <property type="match status" value="1"/>
</dbReference>
<dbReference type="CDD" id="cd13926">
    <property type="entry name" value="N-acetylmuramidase_GH108"/>
    <property type="match status" value="1"/>
</dbReference>
<evidence type="ECO:0000256" key="1">
    <source>
        <dbReference type="SAM" id="MobiDB-lite"/>
    </source>
</evidence>
<organism evidence="4 5">
    <name type="scientific">Thermoleptolyngbya sichuanensis A183</name>
    <dbReference type="NCBI Taxonomy" id="2737172"/>
    <lineage>
        <taxon>Bacteria</taxon>
        <taxon>Bacillati</taxon>
        <taxon>Cyanobacteriota</taxon>
        <taxon>Cyanophyceae</taxon>
        <taxon>Oculatellales</taxon>
        <taxon>Oculatellaceae</taxon>
        <taxon>Thermoleptolyngbya</taxon>
        <taxon>Thermoleptolyngbya sichuanensis</taxon>
    </lineage>
</organism>
<evidence type="ECO:0000313" key="4">
    <source>
        <dbReference type="EMBL" id="QKD81543.1"/>
    </source>
</evidence>
<dbReference type="KEGG" id="theu:HPC62_04495"/>
<feature type="region of interest" description="Disordered" evidence="1">
    <location>
        <begin position="86"/>
        <end position="188"/>
    </location>
</feature>
<dbReference type="InterPro" id="IPR036365">
    <property type="entry name" value="PGBD-like_sf"/>
</dbReference>
<dbReference type="Gene3D" id="1.20.141.10">
    <property type="entry name" value="Chitosanase, subunit A, domain 1"/>
    <property type="match status" value="1"/>
</dbReference>
<evidence type="ECO:0000259" key="2">
    <source>
        <dbReference type="Pfam" id="PF05838"/>
    </source>
</evidence>
<gene>
    <name evidence="4" type="ORF">HPC62_04495</name>
</gene>
<keyword evidence="5" id="KW-1185">Reference proteome</keyword>
<protein>
    <submittedName>
        <fullName evidence="4">Uncharacterized protein</fullName>
    </submittedName>
</protein>
<feature type="compositionally biased region" description="Pro residues" evidence="1">
    <location>
        <begin position="166"/>
        <end position="188"/>
    </location>
</feature>
<dbReference type="Proteomes" id="UP000505210">
    <property type="component" value="Chromosome"/>
</dbReference>